<gene>
    <name evidence="1" type="ORF">VRLFYP33_00415</name>
</gene>
<accession>A0A6N2Z8M8</accession>
<dbReference type="EMBL" id="CACRUX010000012">
    <property type="protein sequence ID" value="VYT74150.1"/>
    <property type="molecule type" value="Genomic_DNA"/>
</dbReference>
<dbReference type="InterPro" id="IPR009734">
    <property type="entry name" value="Myoviridae_GpU"/>
</dbReference>
<sequence>MAFLDNFKKTELGHSMYVQAQQVANALGLGRYLPTSALGTYGDLVFEVSSSKVLTYDGYSRKTSYKYASHEVIGSAPVLEYLGPDTEEISFVIHFNAMLGVNPAEESDKIRQMAEEGRREYFIINGTPLGGAPWVITEVGDEVSNTDRTGNILISTLSITIKKAPDLPMGGVSGANVANNNNTENGQSSAG</sequence>
<proteinExistence type="predicted"/>
<organism evidence="1">
    <name type="scientific">Veillonella ratti</name>
    <dbReference type="NCBI Taxonomy" id="103892"/>
    <lineage>
        <taxon>Bacteria</taxon>
        <taxon>Bacillati</taxon>
        <taxon>Bacillota</taxon>
        <taxon>Negativicutes</taxon>
        <taxon>Veillonellales</taxon>
        <taxon>Veillonellaceae</taxon>
        <taxon>Veillonella</taxon>
    </lineage>
</organism>
<evidence type="ECO:0000313" key="1">
    <source>
        <dbReference type="EMBL" id="VYT74150.1"/>
    </source>
</evidence>
<name>A0A6N2Z8M8_9FIRM</name>
<dbReference type="AlphaFoldDB" id="A0A6N2Z8M8"/>
<protein>
    <submittedName>
        <fullName evidence="1">Phage P2 GpU</fullName>
    </submittedName>
</protein>
<reference evidence="1" key="1">
    <citation type="submission" date="2019-11" db="EMBL/GenBank/DDBJ databases">
        <authorList>
            <person name="Feng L."/>
        </authorList>
    </citation>
    <scope>NUCLEOTIDE SEQUENCE</scope>
    <source>
        <strain evidence="1">VrattiLFYP33</strain>
    </source>
</reference>
<dbReference type="Pfam" id="PF06995">
    <property type="entry name" value="Phage_P2_GpU"/>
    <property type="match status" value="1"/>
</dbReference>
<dbReference type="RefSeq" id="WP_021841174.1">
    <property type="nucleotide sequence ID" value="NZ_CACRUX010000012.1"/>
</dbReference>